<reference evidence="1" key="1">
    <citation type="submission" date="2021-01" db="EMBL/GenBank/DDBJ databases">
        <authorList>
            <person name="Corre E."/>
            <person name="Pelletier E."/>
            <person name="Niang G."/>
            <person name="Scheremetjew M."/>
            <person name="Finn R."/>
            <person name="Kale V."/>
            <person name="Holt S."/>
            <person name="Cochrane G."/>
            <person name="Meng A."/>
            <person name="Brown T."/>
            <person name="Cohen L."/>
        </authorList>
    </citation>
    <scope>NUCLEOTIDE SEQUENCE</scope>
    <source>
        <strain evidence="1">FSP1.4</strain>
    </source>
</reference>
<sequence>MAETSNPYVQVPLGNVDNSDILDFEEERIQKLRDKKMREEVEHQTKLRIQQIIDKNSHDPKVRAVQNHLSKYPAGQFMKQRRVNADKLPNQMQAIKFSTNQSGEIESELKTKNSFFGQSRSNFGHNASTSKLSVNGVKENKTQYGSESLNQFKSKPMPAHQIDISGQQAHPNEVIVPRRGVTLITGNGVVKKAYSQQNNYKQAESKGQKTRMTRAQYEQTRTSGLVISAKNKSGAHAALGLK</sequence>
<proteinExistence type="predicted"/>
<dbReference type="AlphaFoldDB" id="A0A7S3J3Y7"/>
<dbReference type="EMBL" id="HBII01009617">
    <property type="protein sequence ID" value="CAE0345194.1"/>
    <property type="molecule type" value="Transcribed_RNA"/>
</dbReference>
<organism evidence="1">
    <name type="scientific">Euplotes harpa</name>
    <dbReference type="NCBI Taxonomy" id="151035"/>
    <lineage>
        <taxon>Eukaryota</taxon>
        <taxon>Sar</taxon>
        <taxon>Alveolata</taxon>
        <taxon>Ciliophora</taxon>
        <taxon>Intramacronucleata</taxon>
        <taxon>Spirotrichea</taxon>
        <taxon>Hypotrichia</taxon>
        <taxon>Euplotida</taxon>
        <taxon>Euplotidae</taxon>
        <taxon>Euplotes</taxon>
    </lineage>
</organism>
<accession>A0A7S3J3Y7</accession>
<evidence type="ECO:0000313" key="1">
    <source>
        <dbReference type="EMBL" id="CAE0345194.1"/>
    </source>
</evidence>
<gene>
    <name evidence="1" type="ORF">EHAR0213_LOCUS4103</name>
</gene>
<protein>
    <submittedName>
        <fullName evidence="1">Uncharacterized protein</fullName>
    </submittedName>
</protein>
<name>A0A7S3J3Y7_9SPIT</name>